<dbReference type="PANTHER" id="PTHR35989">
    <property type="entry name" value="MEDIATOR OF RNA POLYMERASE II TRANSCRIPTION SUBUNIT 32"/>
    <property type="match status" value="1"/>
</dbReference>
<dbReference type="EMBL" id="JBHFFA010000001">
    <property type="protein sequence ID" value="KAL2650268.1"/>
    <property type="molecule type" value="Genomic_DNA"/>
</dbReference>
<keyword evidence="2" id="KW-1185">Reference proteome</keyword>
<protein>
    <submittedName>
        <fullName evidence="1">Uncharacterized protein</fullName>
    </submittedName>
</protein>
<evidence type="ECO:0000313" key="1">
    <source>
        <dbReference type="EMBL" id="KAL2650268.1"/>
    </source>
</evidence>
<organism evidence="1 2">
    <name type="scientific">Riccia fluitans</name>
    <dbReference type="NCBI Taxonomy" id="41844"/>
    <lineage>
        <taxon>Eukaryota</taxon>
        <taxon>Viridiplantae</taxon>
        <taxon>Streptophyta</taxon>
        <taxon>Embryophyta</taxon>
        <taxon>Marchantiophyta</taxon>
        <taxon>Marchantiopsida</taxon>
        <taxon>Marchantiidae</taxon>
        <taxon>Marchantiales</taxon>
        <taxon>Ricciaceae</taxon>
        <taxon>Riccia</taxon>
    </lineage>
</organism>
<dbReference type="Proteomes" id="UP001605036">
    <property type="component" value="Unassembled WGS sequence"/>
</dbReference>
<reference evidence="1 2" key="1">
    <citation type="submission" date="2024-09" db="EMBL/GenBank/DDBJ databases">
        <title>Chromosome-scale assembly of Riccia fluitans.</title>
        <authorList>
            <person name="Paukszto L."/>
            <person name="Sawicki J."/>
            <person name="Karawczyk K."/>
            <person name="Piernik-Szablinska J."/>
            <person name="Szczecinska M."/>
            <person name="Mazdziarz M."/>
        </authorList>
    </citation>
    <scope>NUCLEOTIDE SEQUENCE [LARGE SCALE GENOMIC DNA]</scope>
    <source>
        <strain evidence="1">Rf_01</strain>
        <tissue evidence="1">Aerial parts of the thallus</tissue>
    </source>
</reference>
<gene>
    <name evidence="1" type="ORF">R1flu_018396</name>
</gene>
<sequence length="146" mass="16514">MWDIILYNAFQPWLIGDNLSNVREENRELYERIAKALLKAVSDVLEAKESAESQRTSRTDAALEQFYNTFQLFQAACDQAQEFVFGISGGGAVGQRVALKVSWNPEVVVSRESGKLNTWGSTNDLGQFYMITGKEQELCALRCCYR</sequence>
<comment type="caution">
    <text evidence="1">The sequence shown here is derived from an EMBL/GenBank/DDBJ whole genome shotgun (WGS) entry which is preliminary data.</text>
</comment>
<dbReference type="PANTHER" id="PTHR35989:SF1">
    <property type="entry name" value="MEDIATOR OF RNA POLYMERASE II TRANSCRIPTION SUBUNIT 32"/>
    <property type="match status" value="1"/>
</dbReference>
<name>A0ABD1ZFX5_9MARC</name>
<dbReference type="AlphaFoldDB" id="A0ABD1ZFX5"/>
<proteinExistence type="predicted"/>
<accession>A0ABD1ZFX5</accession>
<dbReference type="InterPro" id="IPR033244">
    <property type="entry name" value="MED32"/>
</dbReference>
<evidence type="ECO:0000313" key="2">
    <source>
        <dbReference type="Proteomes" id="UP001605036"/>
    </source>
</evidence>